<dbReference type="Gene3D" id="2.160.10.10">
    <property type="entry name" value="Hexapeptide repeat proteins"/>
    <property type="match status" value="1"/>
</dbReference>
<evidence type="ECO:0000313" key="3">
    <source>
        <dbReference type="Proteomes" id="UP000663882"/>
    </source>
</evidence>
<gene>
    <name evidence="1" type="ORF">RFH988_LOCUS27070</name>
    <name evidence="2" type="ORF">SEV965_LOCUS26631</name>
</gene>
<comment type="caution">
    <text evidence="1">The sequence shown here is derived from an EMBL/GenBank/DDBJ whole genome shotgun (WGS) entry which is preliminary data.</text>
</comment>
<evidence type="ECO:0000313" key="1">
    <source>
        <dbReference type="EMBL" id="CAF1248963.1"/>
    </source>
</evidence>
<sequence>MTYESEKTFSLTSIHIGARCKIGARSVLHSEVHTEDRVSVKPLTAITGSIADDALVNYLEQERISETCEMVNEAPTRPFLGGTQWLNILLNAFGATIHRSVIIADIDCIDDPHMIQIGPHVRIDQRARIQGHTYEYRQLYMRPVSIGTRSHLMPNAFVFPGCHLDGNNTIYPCTLIMKGDQLPVNTDWKGSPARHCSHFVN</sequence>
<organism evidence="1 3">
    <name type="scientific">Rotaria sordida</name>
    <dbReference type="NCBI Taxonomy" id="392033"/>
    <lineage>
        <taxon>Eukaryota</taxon>
        <taxon>Metazoa</taxon>
        <taxon>Spiralia</taxon>
        <taxon>Gnathifera</taxon>
        <taxon>Rotifera</taxon>
        <taxon>Eurotatoria</taxon>
        <taxon>Bdelloidea</taxon>
        <taxon>Philodinida</taxon>
        <taxon>Philodinidae</taxon>
        <taxon>Rotaria</taxon>
    </lineage>
</organism>
<proteinExistence type="predicted"/>
<dbReference type="AlphaFoldDB" id="A0A814ZVL3"/>
<protein>
    <recommendedName>
        <fullName evidence="4">Dynactin subunit 6</fullName>
    </recommendedName>
</protein>
<dbReference type="InterPro" id="IPR011004">
    <property type="entry name" value="Trimer_LpxA-like_sf"/>
</dbReference>
<name>A0A814ZVL3_9BILA</name>
<reference evidence="1" key="1">
    <citation type="submission" date="2021-02" db="EMBL/GenBank/DDBJ databases">
        <authorList>
            <person name="Nowell W R."/>
        </authorList>
    </citation>
    <scope>NUCLEOTIDE SEQUENCE</scope>
</reference>
<dbReference type="Proteomes" id="UP000663882">
    <property type="component" value="Unassembled WGS sequence"/>
</dbReference>
<dbReference type="EMBL" id="CAJNOU010002286">
    <property type="protein sequence ID" value="CAF1307823.1"/>
    <property type="molecule type" value="Genomic_DNA"/>
</dbReference>
<dbReference type="SUPFAM" id="SSF51161">
    <property type="entry name" value="Trimeric LpxA-like enzymes"/>
    <property type="match status" value="2"/>
</dbReference>
<dbReference type="OrthoDB" id="10060588at2759"/>
<dbReference type="EMBL" id="CAJNOO010002241">
    <property type="protein sequence ID" value="CAF1248963.1"/>
    <property type="molecule type" value="Genomic_DNA"/>
</dbReference>
<accession>A0A814ZVL3</accession>
<dbReference type="Proteomes" id="UP000663889">
    <property type="component" value="Unassembled WGS sequence"/>
</dbReference>
<evidence type="ECO:0008006" key="4">
    <source>
        <dbReference type="Google" id="ProtNLM"/>
    </source>
</evidence>
<evidence type="ECO:0000313" key="2">
    <source>
        <dbReference type="EMBL" id="CAF1307823.1"/>
    </source>
</evidence>